<dbReference type="AlphaFoldDB" id="A0A9W7TGT5"/>
<evidence type="ECO:0000256" key="2">
    <source>
        <dbReference type="SAM" id="MobiDB-lite"/>
    </source>
</evidence>
<dbReference type="Pfam" id="PF00505">
    <property type="entry name" value="HMG_box"/>
    <property type="match status" value="1"/>
</dbReference>
<dbReference type="PANTHER" id="PTHR47658">
    <property type="entry name" value="HIGH MOBILITY GROUP B PROTEIN 12-RELATED"/>
    <property type="match status" value="1"/>
</dbReference>
<dbReference type="PANTHER" id="PTHR47658:SF1">
    <property type="entry name" value="MEIOSIS INITIATOR PROTEIN"/>
    <property type="match status" value="1"/>
</dbReference>
<feature type="region of interest" description="Disordered" evidence="2">
    <location>
        <begin position="88"/>
        <end position="119"/>
    </location>
</feature>
<dbReference type="PROSITE" id="PS50118">
    <property type="entry name" value="HMG_BOX_2"/>
    <property type="match status" value="1"/>
</dbReference>
<evidence type="ECO:0000313" key="4">
    <source>
        <dbReference type="EMBL" id="KAI7796176.1"/>
    </source>
</evidence>
<reference evidence="4" key="1">
    <citation type="submission" date="2021-02" db="EMBL/GenBank/DDBJ databases">
        <title>Comparative genomics reveals that relaxation of natural selection precedes convergent phenotypic evolution of cavefish.</title>
        <authorList>
            <person name="Peng Z."/>
        </authorList>
    </citation>
    <scope>NUCLEOTIDE SEQUENCE</scope>
    <source>
        <tissue evidence="4">Muscle</tissue>
    </source>
</reference>
<feature type="compositionally biased region" description="Polar residues" evidence="2">
    <location>
        <begin position="90"/>
        <end position="101"/>
    </location>
</feature>
<dbReference type="EMBL" id="JAFHDT010000019">
    <property type="protein sequence ID" value="KAI7796176.1"/>
    <property type="molecule type" value="Genomic_DNA"/>
</dbReference>
<dbReference type="GO" id="GO:0005634">
    <property type="term" value="C:nucleus"/>
    <property type="evidence" value="ECO:0007669"/>
    <property type="project" value="UniProtKB-UniRule"/>
</dbReference>
<keyword evidence="1" id="KW-0539">Nucleus</keyword>
<gene>
    <name evidence="4" type="ORF">IRJ41_017963</name>
</gene>
<evidence type="ECO:0000256" key="1">
    <source>
        <dbReference type="PROSITE-ProRule" id="PRU00267"/>
    </source>
</evidence>
<proteinExistence type="predicted"/>
<protein>
    <recommendedName>
        <fullName evidence="3">HMG box domain-containing protein</fullName>
    </recommendedName>
</protein>
<feature type="DNA-binding region" description="HMG box" evidence="1">
    <location>
        <begin position="149"/>
        <end position="198"/>
    </location>
</feature>
<feature type="region of interest" description="Disordered" evidence="2">
    <location>
        <begin position="126"/>
        <end position="145"/>
    </location>
</feature>
<sequence length="251" mass="28637">MLGAFPAAWKKRVLIRPMPPETPTLPRHSLVRKADTLILSPSLLTLPSQGLNHPFLPEGRETLQTLFEDVWVTPESTTLKTPRLPYRIANESSAGSGCQSSENKEGNKAPEDTTSTPEQFVPLKKERKAHAHRRTEGRRRVEIQAPSSKKKCVNGFIMFCRMNRKVYLRSHPGTPSTTVTKELANLWHVMPKQEKRLYCLKAWKFSCQNNRNVRVSVQEAEMEVADPSPLHRLLAHRDLYCGIKRRPSQLI</sequence>
<evidence type="ECO:0000259" key="3">
    <source>
        <dbReference type="PROSITE" id="PS50118"/>
    </source>
</evidence>
<organism evidence="4 5">
    <name type="scientific">Triplophysa rosa</name>
    <name type="common">Cave loach</name>
    <dbReference type="NCBI Taxonomy" id="992332"/>
    <lineage>
        <taxon>Eukaryota</taxon>
        <taxon>Metazoa</taxon>
        <taxon>Chordata</taxon>
        <taxon>Craniata</taxon>
        <taxon>Vertebrata</taxon>
        <taxon>Euteleostomi</taxon>
        <taxon>Actinopterygii</taxon>
        <taxon>Neopterygii</taxon>
        <taxon>Teleostei</taxon>
        <taxon>Ostariophysi</taxon>
        <taxon>Cypriniformes</taxon>
        <taxon>Nemacheilidae</taxon>
        <taxon>Triplophysa</taxon>
    </lineage>
</organism>
<evidence type="ECO:0000313" key="5">
    <source>
        <dbReference type="Proteomes" id="UP001059041"/>
    </source>
</evidence>
<dbReference type="InterPro" id="IPR036910">
    <property type="entry name" value="HMG_box_dom_sf"/>
</dbReference>
<keyword evidence="5" id="KW-1185">Reference proteome</keyword>
<dbReference type="InterPro" id="IPR009071">
    <property type="entry name" value="HMG_box_dom"/>
</dbReference>
<dbReference type="Proteomes" id="UP001059041">
    <property type="component" value="Linkage Group LG19"/>
</dbReference>
<keyword evidence="1" id="KW-0238">DNA-binding</keyword>
<name>A0A9W7TGT5_TRIRA</name>
<feature type="domain" description="HMG box" evidence="3">
    <location>
        <begin position="149"/>
        <end position="198"/>
    </location>
</feature>
<dbReference type="GO" id="GO:0003677">
    <property type="term" value="F:DNA binding"/>
    <property type="evidence" value="ECO:0007669"/>
    <property type="project" value="UniProtKB-UniRule"/>
</dbReference>
<comment type="caution">
    <text evidence="4">The sequence shown here is derived from an EMBL/GenBank/DDBJ whole genome shotgun (WGS) entry which is preliminary data.</text>
</comment>
<dbReference type="Gene3D" id="1.10.30.10">
    <property type="entry name" value="High mobility group box domain"/>
    <property type="match status" value="1"/>
</dbReference>
<accession>A0A9W7TGT5</accession>
<feature type="compositionally biased region" description="Basic and acidic residues" evidence="2">
    <location>
        <begin position="102"/>
        <end position="111"/>
    </location>
</feature>
<dbReference type="SUPFAM" id="SSF47095">
    <property type="entry name" value="HMG-box"/>
    <property type="match status" value="1"/>
</dbReference>
<dbReference type="CDD" id="cd21977">
    <property type="entry name" value="HMG-box_BHMG1"/>
    <property type="match status" value="1"/>
</dbReference>
<feature type="compositionally biased region" description="Basic residues" evidence="2">
    <location>
        <begin position="126"/>
        <end position="137"/>
    </location>
</feature>